<evidence type="ECO:0000313" key="9">
    <source>
        <dbReference type="EMBL" id="MEP1058528.1"/>
    </source>
</evidence>
<keyword evidence="5 7" id="KW-1133">Transmembrane helix</keyword>
<evidence type="ECO:0000256" key="5">
    <source>
        <dbReference type="ARBA" id="ARBA00022989"/>
    </source>
</evidence>
<accession>A0ABV0KHL5</accession>
<evidence type="ECO:0000259" key="8">
    <source>
        <dbReference type="PROSITE" id="PS50173"/>
    </source>
</evidence>
<keyword evidence="10" id="KW-1185">Reference proteome</keyword>
<proteinExistence type="inferred from homology"/>
<comment type="caution">
    <text evidence="9">The sequence shown here is derived from an EMBL/GenBank/DDBJ whole genome shotgun (WGS) entry which is preliminary data.</text>
</comment>
<dbReference type="InterPro" id="IPR003004">
    <property type="entry name" value="GspF/PilC"/>
</dbReference>
<comment type="similarity">
    <text evidence="2">Belongs to the GSP F family.</text>
</comment>
<gene>
    <name evidence="9" type="ORF">NDI38_08765</name>
</gene>
<protein>
    <submittedName>
        <fullName evidence="9">Type II secretion system F family protein</fullName>
    </submittedName>
</protein>
<feature type="transmembrane region" description="Helical" evidence="7">
    <location>
        <begin position="101"/>
        <end position="124"/>
    </location>
</feature>
<evidence type="ECO:0000256" key="2">
    <source>
        <dbReference type="ARBA" id="ARBA00005745"/>
    </source>
</evidence>
<dbReference type="Gene3D" id="1.20.81.30">
    <property type="entry name" value="Type II secretion system (T2SS), domain F"/>
    <property type="match status" value="2"/>
</dbReference>
<evidence type="ECO:0000256" key="4">
    <source>
        <dbReference type="ARBA" id="ARBA00022692"/>
    </source>
</evidence>
<keyword evidence="6 7" id="KW-0472">Membrane</keyword>
<evidence type="ECO:0000256" key="6">
    <source>
        <dbReference type="ARBA" id="ARBA00023136"/>
    </source>
</evidence>
<dbReference type="PANTHER" id="PTHR30012:SF0">
    <property type="entry name" value="TYPE II SECRETION SYSTEM PROTEIN F-RELATED"/>
    <property type="match status" value="1"/>
</dbReference>
<dbReference type="Proteomes" id="UP001476950">
    <property type="component" value="Unassembled WGS sequence"/>
</dbReference>
<organism evidence="9 10">
    <name type="scientific">Stenomitos frigidus AS-A4</name>
    <dbReference type="NCBI Taxonomy" id="2933935"/>
    <lineage>
        <taxon>Bacteria</taxon>
        <taxon>Bacillati</taxon>
        <taxon>Cyanobacteriota</taxon>
        <taxon>Cyanophyceae</taxon>
        <taxon>Leptolyngbyales</taxon>
        <taxon>Leptolyngbyaceae</taxon>
        <taxon>Stenomitos</taxon>
    </lineage>
</organism>
<keyword evidence="4 7" id="KW-0812">Transmembrane</keyword>
<reference evidence="9 10" key="1">
    <citation type="submission" date="2022-04" db="EMBL/GenBank/DDBJ databases">
        <title>Positive selection, recombination, and allopatry shape intraspecific diversity of widespread and dominant cyanobacteria.</title>
        <authorList>
            <person name="Wei J."/>
            <person name="Shu W."/>
            <person name="Hu C."/>
        </authorList>
    </citation>
    <scope>NUCLEOTIDE SEQUENCE [LARGE SCALE GENOMIC DNA]</scope>
    <source>
        <strain evidence="9 10">AS-A4</strain>
    </source>
</reference>
<feature type="transmembrane region" description="Helical" evidence="7">
    <location>
        <begin position="130"/>
        <end position="148"/>
    </location>
</feature>
<evidence type="ECO:0000313" key="10">
    <source>
        <dbReference type="Proteomes" id="UP001476950"/>
    </source>
</evidence>
<dbReference type="PROSITE" id="PS50173">
    <property type="entry name" value="UMUC"/>
    <property type="match status" value="1"/>
</dbReference>
<dbReference type="RefSeq" id="WP_190447832.1">
    <property type="nucleotide sequence ID" value="NZ_JAMPLM010000005.1"/>
</dbReference>
<name>A0ABV0KHL5_9CYAN</name>
<feature type="transmembrane region" description="Helical" evidence="7">
    <location>
        <begin position="282"/>
        <end position="303"/>
    </location>
</feature>
<feature type="domain" description="UmuC" evidence="8">
    <location>
        <begin position="189"/>
        <end position="308"/>
    </location>
</feature>
<sequence>MLEAARFFHQFAALLKAGIPVQQCLGMAGKDCSANFQRSLKEASLKVEAGQDLATALNGRSPYFDQWTLALIRVAEYSGALAETFERLAIAAEAQHRRQKLYSSVITSVIIIGFALLTLLIALLSRSTAFVLQPGFFVLATLLAAIGFSSRRLLEATGNGQQLMASVPFLKGIAQSRSLLYFAELELPLRCGMPLLQALELVRSHIPDVALQKTLALASRHMQAGQTLSQSLTGKLPALALQMLRTGEETGNLDEMLVKLADYYESDLERQFKQLQAALRPLAIVAMGGLVLLIGIQTIGSLLNVLPS</sequence>
<dbReference type="PANTHER" id="PTHR30012">
    <property type="entry name" value="GENERAL SECRETION PATHWAY PROTEIN"/>
    <property type="match status" value="1"/>
</dbReference>
<dbReference type="EMBL" id="JAMPLM010000005">
    <property type="protein sequence ID" value="MEP1058528.1"/>
    <property type="molecule type" value="Genomic_DNA"/>
</dbReference>
<comment type="subcellular location">
    <subcellularLocation>
        <location evidence="1">Cell membrane</location>
        <topology evidence="1">Multi-pass membrane protein</topology>
    </subcellularLocation>
</comment>
<keyword evidence="3" id="KW-1003">Cell membrane</keyword>
<dbReference type="Pfam" id="PF00482">
    <property type="entry name" value="T2SSF"/>
    <property type="match status" value="2"/>
</dbReference>
<dbReference type="InterPro" id="IPR018076">
    <property type="entry name" value="T2SS_GspF_dom"/>
</dbReference>
<dbReference type="InterPro" id="IPR001126">
    <property type="entry name" value="UmuC"/>
</dbReference>
<dbReference type="InterPro" id="IPR042094">
    <property type="entry name" value="T2SS_GspF_sf"/>
</dbReference>
<evidence type="ECO:0000256" key="1">
    <source>
        <dbReference type="ARBA" id="ARBA00004651"/>
    </source>
</evidence>
<evidence type="ECO:0000256" key="3">
    <source>
        <dbReference type="ARBA" id="ARBA00022475"/>
    </source>
</evidence>
<evidence type="ECO:0000256" key="7">
    <source>
        <dbReference type="SAM" id="Phobius"/>
    </source>
</evidence>